<feature type="binding site" evidence="7">
    <location>
        <begin position="76"/>
        <end position="77"/>
    </location>
    <ligand>
        <name>substrate</name>
    </ligand>
</feature>
<feature type="active site" description="Proton donor/acceptor" evidence="7">
    <location>
        <position position="75"/>
    </location>
</feature>
<evidence type="ECO:0000256" key="4">
    <source>
        <dbReference type="ARBA" id="ARBA00022984"/>
    </source>
</evidence>
<evidence type="ECO:0000256" key="7">
    <source>
        <dbReference type="HAMAP-Rule" id="MF_00258"/>
    </source>
</evidence>
<dbReference type="UniPathway" id="UPA00219"/>
<keyword evidence="6 7" id="KW-0961">Cell wall biogenesis/degradation</keyword>
<dbReference type="GO" id="GO:0008881">
    <property type="term" value="F:glutamate racemase activity"/>
    <property type="evidence" value="ECO:0007669"/>
    <property type="project" value="UniProtKB-UniRule"/>
</dbReference>
<dbReference type="PROSITE" id="PS00923">
    <property type="entry name" value="ASP_GLU_RACEMASE_1"/>
    <property type="match status" value="1"/>
</dbReference>
<evidence type="ECO:0000256" key="5">
    <source>
        <dbReference type="ARBA" id="ARBA00023235"/>
    </source>
</evidence>
<reference evidence="8 9" key="1">
    <citation type="submission" date="2017-02" db="EMBL/GenBank/DDBJ databases">
        <authorList>
            <person name="Peterson S.W."/>
        </authorList>
    </citation>
    <scope>NUCLEOTIDE SEQUENCE [LARGE SCALE GENOMIC DNA]</scope>
    <source>
        <strain evidence="8 9">CECT 9027</strain>
    </source>
</reference>
<dbReference type="EMBL" id="FUFT01000009">
    <property type="protein sequence ID" value="SJL85131.1"/>
    <property type="molecule type" value="Genomic_DNA"/>
</dbReference>
<keyword evidence="5 7" id="KW-0413">Isomerase</keyword>
<sequence length="268" mass="29408">MTTRPKVLIFDSGVGGLSVYQAIVEHLPQLSIVYTFDNEAYPYGELEQDVLISRVTSIVVSAVVKESIDLVVIACNTASTIVLPSLRAELSIPVVGVVPAIKPASLLSNLAVGLIATPATVTRQYTHDLIQDFSPHQPVELLGSTRLVDMAEAKLRGYTIDLQELNCILAPLRQKIDVAVLGCTHFPLIKDEIQTVLGKEVLLVDSGKAIARRVAQLLMLDIGRIYKGKREKHKIMSSTIPWEEMALNVELDKLGFGVIQNCPFRRDV</sequence>
<name>A0A1R4B8F0_9VIBR</name>
<dbReference type="RefSeq" id="WP_077315523.1">
    <property type="nucleotide sequence ID" value="NZ_AP024887.1"/>
</dbReference>
<dbReference type="InterPro" id="IPR015942">
    <property type="entry name" value="Asp/Glu/hydantoin_racemase"/>
</dbReference>
<dbReference type="SUPFAM" id="SSF53681">
    <property type="entry name" value="Aspartate/glutamate racemase"/>
    <property type="match status" value="2"/>
</dbReference>
<feature type="binding site" evidence="7">
    <location>
        <begin position="184"/>
        <end position="185"/>
    </location>
    <ligand>
        <name>substrate</name>
    </ligand>
</feature>
<gene>
    <name evidence="7 8" type="primary">murI</name>
    <name evidence="8" type="ORF">VPAL9027_03154</name>
</gene>
<dbReference type="PANTHER" id="PTHR21198:SF2">
    <property type="entry name" value="GLUTAMATE RACEMASE"/>
    <property type="match status" value="1"/>
</dbReference>
<evidence type="ECO:0000256" key="3">
    <source>
        <dbReference type="ARBA" id="ARBA00022960"/>
    </source>
</evidence>
<evidence type="ECO:0000313" key="8">
    <source>
        <dbReference type="EMBL" id="SJL85131.1"/>
    </source>
</evidence>
<comment type="function">
    <text evidence="7">Provides the (R)-glutamate required for cell wall biosynthesis.</text>
</comment>
<dbReference type="PANTHER" id="PTHR21198">
    <property type="entry name" value="GLUTAMATE RACEMASE"/>
    <property type="match status" value="1"/>
</dbReference>
<dbReference type="InterPro" id="IPR018187">
    <property type="entry name" value="Asp/Glu_racemase_AS_1"/>
</dbReference>
<dbReference type="InterPro" id="IPR004391">
    <property type="entry name" value="Glu_race"/>
</dbReference>
<dbReference type="InterPro" id="IPR001920">
    <property type="entry name" value="Asp/Glu_race"/>
</dbReference>
<evidence type="ECO:0000256" key="2">
    <source>
        <dbReference type="ARBA" id="ARBA00013090"/>
    </source>
</evidence>
<keyword evidence="4 7" id="KW-0573">Peptidoglycan synthesis</keyword>
<comment type="similarity">
    <text evidence="7">Belongs to the aspartate/glutamate racemases family.</text>
</comment>
<comment type="pathway">
    <text evidence="7">Cell wall biogenesis; peptidoglycan biosynthesis.</text>
</comment>
<feature type="binding site" evidence="7">
    <location>
        <begin position="43"/>
        <end position="44"/>
    </location>
    <ligand>
        <name>substrate</name>
    </ligand>
</feature>
<dbReference type="GO" id="GO:0071555">
    <property type="term" value="P:cell wall organization"/>
    <property type="evidence" value="ECO:0007669"/>
    <property type="project" value="UniProtKB-KW"/>
</dbReference>
<protein>
    <recommendedName>
        <fullName evidence="2 7">Glutamate racemase</fullName>
        <ecNumber evidence="2 7">5.1.1.3</ecNumber>
    </recommendedName>
</protein>
<evidence type="ECO:0000256" key="6">
    <source>
        <dbReference type="ARBA" id="ARBA00023316"/>
    </source>
</evidence>
<keyword evidence="3 7" id="KW-0133">Cell shape</keyword>
<keyword evidence="9" id="KW-1185">Reference proteome</keyword>
<dbReference type="EC" id="5.1.1.3" evidence="2 7"/>
<dbReference type="NCBIfam" id="TIGR00067">
    <property type="entry name" value="glut_race"/>
    <property type="match status" value="1"/>
</dbReference>
<dbReference type="HAMAP" id="MF_00258">
    <property type="entry name" value="Glu_racemase"/>
    <property type="match status" value="1"/>
</dbReference>
<dbReference type="STRING" id="1918946.VPAL9027_03154"/>
<dbReference type="AlphaFoldDB" id="A0A1R4B8F0"/>
<dbReference type="OrthoDB" id="9801055at2"/>
<evidence type="ECO:0000256" key="1">
    <source>
        <dbReference type="ARBA" id="ARBA00001602"/>
    </source>
</evidence>
<proteinExistence type="inferred from homology"/>
<dbReference type="Gene3D" id="3.40.50.1860">
    <property type="match status" value="2"/>
</dbReference>
<comment type="catalytic activity">
    <reaction evidence="1 7">
        <text>L-glutamate = D-glutamate</text>
        <dbReference type="Rhea" id="RHEA:12813"/>
        <dbReference type="ChEBI" id="CHEBI:29985"/>
        <dbReference type="ChEBI" id="CHEBI:29986"/>
        <dbReference type="EC" id="5.1.1.3"/>
    </reaction>
</comment>
<dbReference type="GO" id="GO:0008360">
    <property type="term" value="P:regulation of cell shape"/>
    <property type="evidence" value="ECO:0007669"/>
    <property type="project" value="UniProtKB-KW"/>
</dbReference>
<evidence type="ECO:0000313" key="9">
    <source>
        <dbReference type="Proteomes" id="UP000189475"/>
    </source>
</evidence>
<dbReference type="Proteomes" id="UP000189475">
    <property type="component" value="Unassembled WGS sequence"/>
</dbReference>
<accession>A0A1R4B8F0</accession>
<organism evidence="8 9">
    <name type="scientific">Vibrio palustris</name>
    <dbReference type="NCBI Taxonomy" id="1918946"/>
    <lineage>
        <taxon>Bacteria</taxon>
        <taxon>Pseudomonadati</taxon>
        <taxon>Pseudomonadota</taxon>
        <taxon>Gammaproteobacteria</taxon>
        <taxon>Vibrionales</taxon>
        <taxon>Vibrionaceae</taxon>
        <taxon>Vibrio</taxon>
    </lineage>
</organism>
<feature type="binding site" evidence="7">
    <location>
        <begin position="11"/>
        <end position="12"/>
    </location>
    <ligand>
        <name>substrate</name>
    </ligand>
</feature>
<feature type="active site" description="Proton donor/acceptor" evidence="7">
    <location>
        <position position="183"/>
    </location>
</feature>
<dbReference type="Pfam" id="PF01177">
    <property type="entry name" value="Asp_Glu_race"/>
    <property type="match status" value="1"/>
</dbReference>
<dbReference type="GO" id="GO:0009252">
    <property type="term" value="P:peptidoglycan biosynthetic process"/>
    <property type="evidence" value="ECO:0007669"/>
    <property type="project" value="UniProtKB-UniRule"/>
</dbReference>